<keyword evidence="3" id="KW-1185">Reference proteome</keyword>
<feature type="region of interest" description="Disordered" evidence="1">
    <location>
        <begin position="1"/>
        <end position="149"/>
    </location>
</feature>
<comment type="caution">
    <text evidence="2">The sequence shown here is derived from an EMBL/GenBank/DDBJ whole genome shotgun (WGS) entry which is preliminary data.</text>
</comment>
<feature type="compositionally biased region" description="Low complexity" evidence="1">
    <location>
        <begin position="100"/>
        <end position="118"/>
    </location>
</feature>
<dbReference type="AlphaFoldDB" id="A0A8J5VEL7"/>
<organism evidence="2 3">
    <name type="scientific">Zizania palustris</name>
    <name type="common">Northern wild rice</name>
    <dbReference type="NCBI Taxonomy" id="103762"/>
    <lineage>
        <taxon>Eukaryota</taxon>
        <taxon>Viridiplantae</taxon>
        <taxon>Streptophyta</taxon>
        <taxon>Embryophyta</taxon>
        <taxon>Tracheophyta</taxon>
        <taxon>Spermatophyta</taxon>
        <taxon>Magnoliopsida</taxon>
        <taxon>Liliopsida</taxon>
        <taxon>Poales</taxon>
        <taxon>Poaceae</taxon>
        <taxon>BOP clade</taxon>
        <taxon>Oryzoideae</taxon>
        <taxon>Oryzeae</taxon>
        <taxon>Zizaniinae</taxon>
        <taxon>Zizania</taxon>
    </lineage>
</organism>
<accession>A0A8J5VEL7</accession>
<evidence type="ECO:0000256" key="1">
    <source>
        <dbReference type="SAM" id="MobiDB-lite"/>
    </source>
</evidence>
<dbReference type="Proteomes" id="UP000729402">
    <property type="component" value="Unassembled WGS sequence"/>
</dbReference>
<evidence type="ECO:0000313" key="2">
    <source>
        <dbReference type="EMBL" id="KAG8044433.1"/>
    </source>
</evidence>
<sequence>MATQPPLLPRRRRQTSTRPPSQPDPPASAAGDAYTFSSPFNTKATTSDYPDFPELSQHTRSAPPTPQGPASSGSSPSPSSWPPPPPPPRTPPQDPDLAPREATPPASSSSPSPRASASKAKGVCRRAQRRCSGAQLREPPGAGAGEDGYDYGKGDFVEHACRVLRDPQPRLRRAVQRAVLPQVVLQLAREHIRLPYR</sequence>
<evidence type="ECO:0000313" key="3">
    <source>
        <dbReference type="Proteomes" id="UP000729402"/>
    </source>
</evidence>
<feature type="compositionally biased region" description="Low complexity" evidence="1">
    <location>
        <begin position="68"/>
        <end position="78"/>
    </location>
</feature>
<reference evidence="2" key="2">
    <citation type="submission" date="2021-02" db="EMBL/GenBank/DDBJ databases">
        <authorList>
            <person name="Kimball J.A."/>
            <person name="Haas M.W."/>
            <person name="Macchietto M."/>
            <person name="Kono T."/>
            <person name="Duquette J."/>
            <person name="Shao M."/>
        </authorList>
    </citation>
    <scope>NUCLEOTIDE SEQUENCE</scope>
    <source>
        <tissue evidence="2">Fresh leaf tissue</tissue>
    </source>
</reference>
<feature type="compositionally biased region" description="Polar residues" evidence="1">
    <location>
        <begin position="35"/>
        <end position="48"/>
    </location>
</feature>
<protein>
    <submittedName>
        <fullName evidence="2">Uncharacterized protein</fullName>
    </submittedName>
</protein>
<feature type="compositionally biased region" description="Pro residues" evidence="1">
    <location>
        <begin position="79"/>
        <end position="94"/>
    </location>
</feature>
<reference evidence="2" key="1">
    <citation type="journal article" date="2021" name="bioRxiv">
        <title>Whole Genome Assembly and Annotation of Northern Wild Rice, Zizania palustris L., Supports a Whole Genome Duplication in the Zizania Genus.</title>
        <authorList>
            <person name="Haas M."/>
            <person name="Kono T."/>
            <person name="Macchietto M."/>
            <person name="Millas R."/>
            <person name="McGilp L."/>
            <person name="Shao M."/>
            <person name="Duquette J."/>
            <person name="Hirsch C.N."/>
            <person name="Kimball J."/>
        </authorList>
    </citation>
    <scope>NUCLEOTIDE SEQUENCE</scope>
    <source>
        <tissue evidence="2">Fresh leaf tissue</tissue>
    </source>
</reference>
<name>A0A8J5VEL7_ZIZPA</name>
<proteinExistence type="predicted"/>
<dbReference type="EMBL" id="JAAALK010000687">
    <property type="protein sequence ID" value="KAG8044433.1"/>
    <property type="molecule type" value="Genomic_DNA"/>
</dbReference>
<gene>
    <name evidence="2" type="ORF">GUJ93_ZPchr0239g7019</name>
</gene>